<evidence type="ECO:0000313" key="2">
    <source>
        <dbReference type="Proteomes" id="UP001597322"/>
    </source>
</evidence>
<comment type="caution">
    <text evidence="1">The sequence shown here is derived from an EMBL/GenBank/DDBJ whole genome shotgun (WGS) entry which is preliminary data.</text>
</comment>
<dbReference type="EMBL" id="JBHUEQ010000016">
    <property type="protein sequence ID" value="MFD1745685.1"/>
    <property type="molecule type" value="Genomic_DNA"/>
</dbReference>
<keyword evidence="2" id="KW-1185">Reference proteome</keyword>
<name>A0ABW4M2M0_9HYPH</name>
<protein>
    <recommendedName>
        <fullName evidence="3">Nitrile hydratase subunit beta</fullName>
    </recommendedName>
</protein>
<accession>A0ABW4M2M0</accession>
<reference evidence="2" key="1">
    <citation type="journal article" date="2019" name="Int. J. Syst. Evol. Microbiol.">
        <title>The Global Catalogue of Microorganisms (GCM) 10K type strain sequencing project: providing services to taxonomists for standard genome sequencing and annotation.</title>
        <authorList>
            <consortium name="The Broad Institute Genomics Platform"/>
            <consortium name="The Broad Institute Genome Sequencing Center for Infectious Disease"/>
            <person name="Wu L."/>
            <person name="Ma J."/>
        </authorList>
    </citation>
    <scope>NUCLEOTIDE SEQUENCE [LARGE SCALE GENOMIC DNA]</scope>
    <source>
        <strain evidence="2">CG52</strain>
    </source>
</reference>
<proteinExistence type="predicted"/>
<sequence>MNTANPQLEGLYMAIAGINRLLVEKQLLTHEEIREILGEVERAVLTDPKSQSVSASHVKAMAFPIRLLLLANDAAEKGAQPSFEALARKIGQQEQKEVL</sequence>
<evidence type="ECO:0008006" key="3">
    <source>
        <dbReference type="Google" id="ProtNLM"/>
    </source>
</evidence>
<dbReference type="Proteomes" id="UP001597322">
    <property type="component" value="Unassembled WGS sequence"/>
</dbReference>
<dbReference type="RefSeq" id="WP_377399866.1">
    <property type="nucleotide sequence ID" value="NZ_JBHUEQ010000016.1"/>
</dbReference>
<organism evidence="1 2">
    <name type="scientific">Rhizobium helianthi</name>
    <dbReference type="NCBI Taxonomy" id="1132695"/>
    <lineage>
        <taxon>Bacteria</taxon>
        <taxon>Pseudomonadati</taxon>
        <taxon>Pseudomonadota</taxon>
        <taxon>Alphaproteobacteria</taxon>
        <taxon>Hyphomicrobiales</taxon>
        <taxon>Rhizobiaceae</taxon>
        <taxon>Rhizobium/Agrobacterium group</taxon>
        <taxon>Rhizobium</taxon>
    </lineage>
</organism>
<gene>
    <name evidence="1" type="ORF">ACFSE1_09460</name>
</gene>
<evidence type="ECO:0000313" key="1">
    <source>
        <dbReference type="EMBL" id="MFD1745685.1"/>
    </source>
</evidence>